<organism evidence="2 3">
    <name type="scientific">Helcococcus bovis</name>
    <dbReference type="NCBI Taxonomy" id="3153252"/>
    <lineage>
        <taxon>Bacteria</taxon>
        <taxon>Bacillati</taxon>
        <taxon>Bacillota</taxon>
        <taxon>Tissierellia</taxon>
        <taxon>Tissierellales</taxon>
        <taxon>Peptoniphilaceae</taxon>
        <taxon>Helcococcus</taxon>
    </lineage>
</organism>
<dbReference type="RefSeq" id="WP_408126844.1">
    <property type="nucleotide sequence ID" value="NZ_JBFNFH010000018.1"/>
</dbReference>
<reference evidence="2 3" key="1">
    <citation type="journal article" date="2024" name="Front. Microbiol.">
        <title>Pangenomic and biochemical analyses of Helcococcus ovis reveal widespread tetracycline resistance and a novel bacterial species, Helcococcus bovis.</title>
        <authorList>
            <person name="Cunha F."/>
            <person name="Zhai Y."/>
            <person name="Casaro S."/>
            <person name="Jones K.L."/>
            <person name="Hernandez M."/>
            <person name="Bisinotto R.S."/>
            <person name="Kariyawasam S."/>
            <person name="Brown M.B."/>
            <person name="Phillips A."/>
            <person name="Jeong K.C."/>
            <person name="Galvao K.N."/>
        </authorList>
    </citation>
    <scope>NUCLEOTIDE SEQUENCE [LARGE SCALE GENOMIC DNA]</scope>
    <source>
        <strain evidence="2 3">KG197</strain>
    </source>
</reference>
<sequence>MKKILLLVSLILFCTSCTNFKNQKKDEKIIYYEDLKNNKTSSNEKFYNFYQYILKNYSLEDYNMVDSSGGELSKYILMVEQDITFNNKSARTDENDNTNVFFIKYTSKDNLKYKASVFINIYNNSHEVDRYTFDSYSFIPNSNSESTISNILKFKDYLIRITVNYDNNKIKKDSTQYYQDMLGVSSKVTKKLISILSNMK</sequence>
<proteinExistence type="predicted"/>
<evidence type="ECO:0000313" key="2">
    <source>
        <dbReference type="EMBL" id="MFM1525426.1"/>
    </source>
</evidence>
<protein>
    <recommendedName>
        <fullName evidence="4">Lipoprotein</fullName>
    </recommendedName>
</protein>
<evidence type="ECO:0000256" key="1">
    <source>
        <dbReference type="SAM" id="SignalP"/>
    </source>
</evidence>
<gene>
    <name evidence="2" type="ORF">ABGF40_07040</name>
</gene>
<feature type="signal peptide" evidence="1">
    <location>
        <begin position="1"/>
        <end position="20"/>
    </location>
</feature>
<dbReference type="Proteomes" id="UP001629536">
    <property type="component" value="Unassembled WGS sequence"/>
</dbReference>
<name>A0ABW9F7N1_9FIRM</name>
<accession>A0ABW9F7N1</accession>
<keyword evidence="1" id="KW-0732">Signal</keyword>
<evidence type="ECO:0000313" key="3">
    <source>
        <dbReference type="Proteomes" id="UP001629536"/>
    </source>
</evidence>
<comment type="caution">
    <text evidence="2">The sequence shown here is derived from an EMBL/GenBank/DDBJ whole genome shotgun (WGS) entry which is preliminary data.</text>
</comment>
<feature type="chain" id="PRO_5045656677" description="Lipoprotein" evidence="1">
    <location>
        <begin position="21"/>
        <end position="200"/>
    </location>
</feature>
<keyword evidence="3" id="KW-1185">Reference proteome</keyword>
<dbReference type="EMBL" id="JBFNFH010000018">
    <property type="protein sequence ID" value="MFM1525426.1"/>
    <property type="molecule type" value="Genomic_DNA"/>
</dbReference>
<evidence type="ECO:0008006" key="4">
    <source>
        <dbReference type="Google" id="ProtNLM"/>
    </source>
</evidence>